<dbReference type="CDD" id="cd00067">
    <property type="entry name" value="GAL4"/>
    <property type="match status" value="1"/>
</dbReference>
<gene>
    <name evidence="7" type="ORF">PV11_01903</name>
</gene>
<dbReference type="HOGENOM" id="CLU_017201_2_0_1"/>
<evidence type="ECO:0000256" key="4">
    <source>
        <dbReference type="ARBA" id="ARBA00023242"/>
    </source>
</evidence>
<dbReference type="GO" id="GO:0003677">
    <property type="term" value="F:DNA binding"/>
    <property type="evidence" value="ECO:0007669"/>
    <property type="project" value="UniProtKB-KW"/>
</dbReference>
<dbReference type="SUPFAM" id="SSF57701">
    <property type="entry name" value="Zn2/Cys6 DNA-binding domain"/>
    <property type="match status" value="1"/>
</dbReference>
<organism evidence="7 8">
    <name type="scientific">Exophiala sideris</name>
    <dbReference type="NCBI Taxonomy" id="1016849"/>
    <lineage>
        <taxon>Eukaryota</taxon>
        <taxon>Fungi</taxon>
        <taxon>Dikarya</taxon>
        <taxon>Ascomycota</taxon>
        <taxon>Pezizomycotina</taxon>
        <taxon>Eurotiomycetes</taxon>
        <taxon>Chaetothyriomycetidae</taxon>
        <taxon>Chaetothyriales</taxon>
        <taxon>Herpotrichiellaceae</taxon>
        <taxon>Exophiala</taxon>
    </lineage>
</organism>
<keyword evidence="1" id="KW-0805">Transcription regulation</keyword>
<evidence type="ECO:0000313" key="7">
    <source>
        <dbReference type="EMBL" id="KIV86285.1"/>
    </source>
</evidence>
<dbReference type="STRING" id="1016849.A0A0D1WBZ9"/>
<feature type="compositionally biased region" description="Basic and acidic residues" evidence="5">
    <location>
        <begin position="103"/>
        <end position="116"/>
    </location>
</feature>
<feature type="domain" description="Zn(2)-C6 fungal-type" evidence="6">
    <location>
        <begin position="16"/>
        <end position="57"/>
    </location>
</feature>
<evidence type="ECO:0000256" key="2">
    <source>
        <dbReference type="ARBA" id="ARBA00023125"/>
    </source>
</evidence>
<dbReference type="SMART" id="SM00066">
    <property type="entry name" value="GAL4"/>
    <property type="match status" value="1"/>
</dbReference>
<accession>A0A0D1WBZ9</accession>
<protein>
    <recommendedName>
        <fullName evidence="6">Zn(2)-C6 fungal-type domain-containing protein</fullName>
    </recommendedName>
</protein>
<keyword evidence="3" id="KW-0804">Transcription</keyword>
<proteinExistence type="predicted"/>
<dbReference type="EMBL" id="KN846951">
    <property type="protein sequence ID" value="KIV86285.1"/>
    <property type="molecule type" value="Genomic_DNA"/>
</dbReference>
<dbReference type="InterPro" id="IPR001138">
    <property type="entry name" value="Zn2Cys6_DnaBD"/>
</dbReference>
<dbReference type="GO" id="GO:0008270">
    <property type="term" value="F:zinc ion binding"/>
    <property type="evidence" value="ECO:0007669"/>
    <property type="project" value="InterPro"/>
</dbReference>
<reference evidence="7 8" key="1">
    <citation type="submission" date="2015-01" db="EMBL/GenBank/DDBJ databases">
        <title>The Genome Sequence of Exophiala sideris CBS121828.</title>
        <authorList>
            <consortium name="The Broad Institute Genomics Platform"/>
            <person name="Cuomo C."/>
            <person name="de Hoog S."/>
            <person name="Gorbushina A."/>
            <person name="Stielow B."/>
            <person name="Teixiera M."/>
            <person name="Abouelleil A."/>
            <person name="Chapman S.B."/>
            <person name="Priest M."/>
            <person name="Young S.K."/>
            <person name="Wortman J."/>
            <person name="Nusbaum C."/>
            <person name="Birren B."/>
        </authorList>
    </citation>
    <scope>NUCLEOTIDE SEQUENCE [LARGE SCALE GENOMIC DNA]</scope>
    <source>
        <strain evidence="7 8">CBS 121828</strain>
    </source>
</reference>
<dbReference type="Proteomes" id="UP000053599">
    <property type="component" value="Unassembled WGS sequence"/>
</dbReference>
<evidence type="ECO:0000313" key="8">
    <source>
        <dbReference type="Proteomes" id="UP000053599"/>
    </source>
</evidence>
<feature type="region of interest" description="Disordered" evidence="5">
    <location>
        <begin position="66"/>
        <end position="123"/>
    </location>
</feature>
<dbReference type="OrthoDB" id="5958943at2759"/>
<sequence>MTLSASATPRRVQFSSCDECRRSRVACDAGRVRRGTEDSQGLESCTRCTSRQRKCTFEWLKRKPDNGTTPVRRKTRDTRLRNDTGSPSNATRKRSTSELSDWTGKERRWPSREHAEPTNFESTSTTDCLITSVQKGWLHVIYERAFETVFGLWLGKYSNPFAFGEHSLSDTCVSMNQLCRRLDKWMEEDYETPATMLGPTSPADSARRERNLQIDQSLDHAIEAFAARWLPLTTHSTSSSPSAAEISRDLWRRTHRDMLKVINRTSYRSMFTLLLFALTPIPSGMSEEEELDRVPGQVCVHAALQQIQELRVHERSLRFNGNRVNYDTQIRSLGASPHSLVTANFINAESAAYWAALTFDTSASLTLNCRPLLACGLFGFESESLWRLVRTCMEIFRDTTKDWHDPEFEMTDERANQVIAAASAWKLMVWKLTANFKESLRDGHDEAEVSNAFASVSEAIDQFNLIFRELLAQCQRRIQFFGQETKLRWFEHMLHYNLAILMLVDAIAATDRSDLLSRIAAKRIDAESWVLNILMFGLTNKYSLQLPSEQHDNMTDGNEGGALRSFTASLVAIHPYAHHVVAAVTLMQNAIDRDLAAEKIGMDTHRNLLSTLSQTLEQLPVSHSVHVIKADLARVAAISQPLYARIGLEAF</sequence>
<dbReference type="AlphaFoldDB" id="A0A0D1WBZ9"/>
<keyword evidence="2" id="KW-0238">DNA-binding</keyword>
<dbReference type="PROSITE" id="PS50048">
    <property type="entry name" value="ZN2_CY6_FUNGAL_2"/>
    <property type="match status" value="1"/>
</dbReference>
<evidence type="ECO:0000256" key="5">
    <source>
        <dbReference type="SAM" id="MobiDB-lite"/>
    </source>
</evidence>
<dbReference type="InterPro" id="IPR036864">
    <property type="entry name" value="Zn2-C6_fun-type_DNA-bd_sf"/>
</dbReference>
<evidence type="ECO:0000256" key="1">
    <source>
        <dbReference type="ARBA" id="ARBA00023015"/>
    </source>
</evidence>
<evidence type="ECO:0000259" key="6">
    <source>
        <dbReference type="PROSITE" id="PS50048"/>
    </source>
</evidence>
<name>A0A0D1WBZ9_9EURO</name>
<dbReference type="GO" id="GO:0000981">
    <property type="term" value="F:DNA-binding transcription factor activity, RNA polymerase II-specific"/>
    <property type="evidence" value="ECO:0007669"/>
    <property type="project" value="InterPro"/>
</dbReference>
<dbReference type="Gene3D" id="4.10.240.10">
    <property type="entry name" value="Zn(2)-C6 fungal-type DNA-binding domain"/>
    <property type="match status" value="1"/>
</dbReference>
<keyword evidence="4" id="KW-0539">Nucleus</keyword>
<evidence type="ECO:0000256" key="3">
    <source>
        <dbReference type="ARBA" id="ARBA00023163"/>
    </source>
</evidence>